<accession>A0A1R2CHC3</accession>
<feature type="region of interest" description="Disordered" evidence="1">
    <location>
        <begin position="62"/>
        <end position="81"/>
    </location>
</feature>
<dbReference type="Proteomes" id="UP000187209">
    <property type="component" value="Unassembled WGS sequence"/>
</dbReference>
<dbReference type="AlphaFoldDB" id="A0A1R2CHC3"/>
<comment type="caution">
    <text evidence="2">The sequence shown here is derived from an EMBL/GenBank/DDBJ whole genome shotgun (WGS) entry which is preliminary data.</text>
</comment>
<organism evidence="2 3">
    <name type="scientific">Stentor coeruleus</name>
    <dbReference type="NCBI Taxonomy" id="5963"/>
    <lineage>
        <taxon>Eukaryota</taxon>
        <taxon>Sar</taxon>
        <taxon>Alveolata</taxon>
        <taxon>Ciliophora</taxon>
        <taxon>Postciliodesmatophora</taxon>
        <taxon>Heterotrichea</taxon>
        <taxon>Heterotrichida</taxon>
        <taxon>Stentoridae</taxon>
        <taxon>Stentor</taxon>
    </lineage>
</organism>
<reference evidence="2 3" key="1">
    <citation type="submission" date="2016-11" db="EMBL/GenBank/DDBJ databases">
        <title>The macronuclear genome of Stentor coeruleus: a giant cell with tiny introns.</title>
        <authorList>
            <person name="Slabodnick M."/>
            <person name="Ruby J.G."/>
            <person name="Reiff S.B."/>
            <person name="Swart E.C."/>
            <person name="Gosai S."/>
            <person name="Prabakaran S."/>
            <person name="Witkowska E."/>
            <person name="Larue G.E."/>
            <person name="Fisher S."/>
            <person name="Freeman R.M."/>
            <person name="Gunawardena J."/>
            <person name="Chu W."/>
            <person name="Stover N.A."/>
            <person name="Gregory B.D."/>
            <person name="Nowacki M."/>
            <person name="Derisi J."/>
            <person name="Roy S.W."/>
            <person name="Marshall W.F."/>
            <person name="Sood P."/>
        </authorList>
    </citation>
    <scope>NUCLEOTIDE SEQUENCE [LARGE SCALE GENOMIC DNA]</scope>
    <source>
        <strain evidence="2">WM001</strain>
    </source>
</reference>
<evidence type="ECO:0000313" key="3">
    <source>
        <dbReference type="Proteomes" id="UP000187209"/>
    </source>
</evidence>
<dbReference type="EMBL" id="MPUH01000152">
    <property type="protein sequence ID" value="OMJ88393.1"/>
    <property type="molecule type" value="Genomic_DNA"/>
</dbReference>
<name>A0A1R2CHC3_9CILI</name>
<sequence>MGCGNSRNENSKKCLGENRRVKTQGTVRTILSIKISRTVKHKKGLYIVSEVAASQEFSKINSSHDSSKLCVSKQNSKNLTA</sequence>
<proteinExistence type="predicted"/>
<evidence type="ECO:0000256" key="1">
    <source>
        <dbReference type="SAM" id="MobiDB-lite"/>
    </source>
</evidence>
<feature type="compositionally biased region" description="Polar residues" evidence="1">
    <location>
        <begin position="72"/>
        <end position="81"/>
    </location>
</feature>
<keyword evidence="3" id="KW-1185">Reference proteome</keyword>
<evidence type="ECO:0000313" key="2">
    <source>
        <dbReference type="EMBL" id="OMJ88393.1"/>
    </source>
</evidence>
<gene>
    <name evidence="2" type="ORF">SteCoe_9716</name>
</gene>
<protein>
    <submittedName>
        <fullName evidence="2">Uncharacterized protein</fullName>
    </submittedName>
</protein>